<accession>A0A7T7V399</accession>
<dbReference type="AlphaFoldDB" id="A0A7T7V399"/>
<gene>
    <name evidence="1" type="ORF">I6H88_10240</name>
</gene>
<organism evidence="1 2">
    <name type="scientific">Elizabethkingia bruuniana</name>
    <dbReference type="NCBI Taxonomy" id="1756149"/>
    <lineage>
        <taxon>Bacteria</taxon>
        <taxon>Pseudomonadati</taxon>
        <taxon>Bacteroidota</taxon>
        <taxon>Flavobacteriia</taxon>
        <taxon>Flavobacteriales</taxon>
        <taxon>Weeksellaceae</taxon>
        <taxon>Elizabethkingia</taxon>
    </lineage>
</organism>
<reference evidence="1 2" key="1">
    <citation type="submission" date="2020-12" db="EMBL/GenBank/DDBJ databases">
        <title>FDA dAtabase for Regulatory Grade micrObial Sequences (FDA-ARGOS): Supporting development and validation of Infectious Disease Dx tests.</title>
        <authorList>
            <person name="Kerrigan L."/>
            <person name="Long C."/>
            <person name="Tallon L."/>
            <person name="Sadzewicz L."/>
            <person name="Zhao X."/>
            <person name="Boylan J."/>
            <person name="Ott S."/>
            <person name="Bowen H."/>
            <person name="Vavikolanu K."/>
            <person name="Mehta A."/>
            <person name="Aluvathingal J."/>
            <person name="Nadendla S."/>
            <person name="Yan Y."/>
            <person name="Sichtig H."/>
        </authorList>
    </citation>
    <scope>NUCLEOTIDE SEQUENCE [LARGE SCALE GENOMIC DNA]</scope>
    <source>
        <strain evidence="1 2">FDAARGOS_1031</strain>
    </source>
</reference>
<evidence type="ECO:0000313" key="2">
    <source>
        <dbReference type="Proteomes" id="UP000595426"/>
    </source>
</evidence>
<dbReference type="RefSeq" id="WP_034870674.1">
    <property type="nucleotide sequence ID" value="NZ_CBCSDR010000008.1"/>
</dbReference>
<dbReference type="OrthoDB" id="1450789at2"/>
<keyword evidence="2" id="KW-1185">Reference proteome</keyword>
<evidence type="ECO:0000313" key="1">
    <source>
        <dbReference type="EMBL" id="QQN60921.1"/>
    </source>
</evidence>
<dbReference type="GeneID" id="93135255"/>
<protein>
    <submittedName>
        <fullName evidence="1">Uncharacterized protein</fullName>
    </submittedName>
</protein>
<dbReference type="Proteomes" id="UP000595426">
    <property type="component" value="Chromosome"/>
</dbReference>
<sequence>MIPIKEEYDKVSNKELLQIISKKEKLNINYYPILAKRMKEDSRFEKFLLTEISSEDNINEIFFGFAKIAWIPLLSIIEYSTSNFINKGIIEFKKWSETEKEIFLNYIKNEKKIIKYF</sequence>
<proteinExistence type="predicted"/>
<dbReference type="KEGG" id="egm:AYC65_20230"/>
<name>A0A7T7V399_9FLAO</name>
<dbReference type="EMBL" id="CP067018">
    <property type="protein sequence ID" value="QQN60921.1"/>
    <property type="molecule type" value="Genomic_DNA"/>
</dbReference>